<proteinExistence type="predicted"/>
<reference evidence="1" key="1">
    <citation type="submission" date="2023-10" db="EMBL/GenBank/DDBJ databases">
        <title>Genome assembly of Pristionchus species.</title>
        <authorList>
            <person name="Yoshida K."/>
            <person name="Sommer R.J."/>
        </authorList>
    </citation>
    <scope>NUCLEOTIDE SEQUENCE</scope>
    <source>
        <strain evidence="1">RS0144</strain>
    </source>
</reference>
<gene>
    <name evidence="1" type="ORF">PENTCL1PPCAC_17262</name>
</gene>
<comment type="caution">
    <text evidence="1">The sequence shown here is derived from an EMBL/GenBank/DDBJ whole genome shotgun (WGS) entry which is preliminary data.</text>
</comment>
<keyword evidence="2" id="KW-1185">Reference proteome</keyword>
<dbReference type="AlphaFoldDB" id="A0AAV5TLP2"/>
<name>A0AAV5TLP2_9BILA</name>
<dbReference type="EMBL" id="BTSX01000004">
    <property type="protein sequence ID" value="GMS95087.1"/>
    <property type="molecule type" value="Genomic_DNA"/>
</dbReference>
<accession>A0AAV5TLP2</accession>
<dbReference type="Proteomes" id="UP001432027">
    <property type="component" value="Unassembled WGS sequence"/>
</dbReference>
<organism evidence="1 2">
    <name type="scientific">Pristionchus entomophagus</name>
    <dbReference type="NCBI Taxonomy" id="358040"/>
    <lineage>
        <taxon>Eukaryota</taxon>
        <taxon>Metazoa</taxon>
        <taxon>Ecdysozoa</taxon>
        <taxon>Nematoda</taxon>
        <taxon>Chromadorea</taxon>
        <taxon>Rhabditida</taxon>
        <taxon>Rhabditina</taxon>
        <taxon>Diplogasteromorpha</taxon>
        <taxon>Diplogasteroidea</taxon>
        <taxon>Neodiplogasteridae</taxon>
        <taxon>Pristionchus</taxon>
    </lineage>
</organism>
<evidence type="ECO:0000313" key="2">
    <source>
        <dbReference type="Proteomes" id="UP001432027"/>
    </source>
</evidence>
<dbReference type="Gene3D" id="3.40.50.2300">
    <property type="match status" value="1"/>
</dbReference>
<evidence type="ECO:0000313" key="1">
    <source>
        <dbReference type="EMBL" id="GMS95087.1"/>
    </source>
</evidence>
<feature type="non-terminal residue" evidence="1">
    <location>
        <position position="83"/>
    </location>
</feature>
<protein>
    <recommendedName>
        <fullName evidence="3">Receptor ligand binding region domain-containing protein</fullName>
    </recommendedName>
</protein>
<evidence type="ECO:0008006" key="3">
    <source>
        <dbReference type="Google" id="ProtNLM"/>
    </source>
</evidence>
<sequence>LQDTSIANIQMRLKLAAAVSRVMICCFESPVTRRNFLLAAHDNGYDTNDFTYIFIEEQSTGFRTFSTASGINPMWVASIPDGR</sequence>
<feature type="non-terminal residue" evidence="1">
    <location>
        <position position="1"/>
    </location>
</feature>